<evidence type="ECO:0000313" key="1">
    <source>
        <dbReference type="EMBL" id="WEX89555.1"/>
    </source>
</evidence>
<dbReference type="EMBL" id="CP120373">
    <property type="protein sequence ID" value="WEX89555.1"/>
    <property type="molecule type" value="Genomic_DNA"/>
</dbReference>
<keyword evidence="2" id="KW-1185">Reference proteome</keyword>
<accession>A0ABY8DF86</accession>
<sequence>MTAAPLSRNEPEERRRRIDAMKEAFARAIVERQAELHDQETPGRRVAWKALLLGKKSQGTDGPDTSLKEY</sequence>
<organism evidence="1 2">
    <name type="scientific">Sinorhizobium garamanticum</name>
    <dbReference type="NCBI Taxonomy" id="680247"/>
    <lineage>
        <taxon>Bacteria</taxon>
        <taxon>Pseudomonadati</taxon>
        <taxon>Pseudomonadota</taxon>
        <taxon>Alphaproteobacteria</taxon>
        <taxon>Hyphomicrobiales</taxon>
        <taxon>Rhizobiaceae</taxon>
        <taxon>Sinorhizobium/Ensifer group</taxon>
        <taxon>Sinorhizobium</taxon>
    </lineage>
</organism>
<gene>
    <name evidence="1" type="ORF">PZN02_003460</name>
</gene>
<dbReference type="Proteomes" id="UP001229355">
    <property type="component" value="Chromosome 1"/>
</dbReference>
<protein>
    <recommendedName>
        <fullName evidence="3">Transposase</fullName>
    </recommendedName>
</protein>
<proteinExistence type="predicted"/>
<reference evidence="1 2" key="1">
    <citation type="submission" date="2023-03" db="EMBL/GenBank/DDBJ databases">
        <authorList>
            <person name="Kaur S."/>
            <person name="Espinosa-Saiz D."/>
            <person name="Velazquez E."/>
            <person name="Menendez E."/>
            <person name="diCenzo G.C."/>
        </authorList>
    </citation>
    <scope>NUCLEOTIDE SEQUENCE [LARGE SCALE GENOMIC DNA]</scope>
    <source>
        <strain evidence="1 2">LMG 24692</strain>
    </source>
</reference>
<name>A0ABY8DF86_9HYPH</name>
<evidence type="ECO:0008006" key="3">
    <source>
        <dbReference type="Google" id="ProtNLM"/>
    </source>
</evidence>
<evidence type="ECO:0000313" key="2">
    <source>
        <dbReference type="Proteomes" id="UP001229355"/>
    </source>
</evidence>